<evidence type="ECO:0000256" key="2">
    <source>
        <dbReference type="ARBA" id="ARBA00023034"/>
    </source>
</evidence>
<dbReference type="EMBL" id="JAVREP010000014">
    <property type="protein sequence ID" value="MDT0330608.1"/>
    <property type="molecule type" value="Genomic_DNA"/>
</dbReference>
<gene>
    <name evidence="5" type="ORF">RM479_19505</name>
</gene>
<evidence type="ECO:0000256" key="1">
    <source>
        <dbReference type="ARBA" id="ARBA00004255"/>
    </source>
</evidence>
<protein>
    <submittedName>
        <fullName evidence="5">GPP34 family phosphoprotein</fullName>
    </submittedName>
</protein>
<evidence type="ECO:0000313" key="6">
    <source>
        <dbReference type="Proteomes" id="UP001183390"/>
    </source>
</evidence>
<name>A0ABU2MD56_9ACTN</name>
<dbReference type="Proteomes" id="UP001183390">
    <property type="component" value="Unassembled WGS sequence"/>
</dbReference>
<comment type="caution">
    <text evidence="5">The sequence shown here is derived from an EMBL/GenBank/DDBJ whole genome shotgun (WGS) entry which is preliminary data.</text>
</comment>
<reference evidence="6" key="1">
    <citation type="submission" date="2023-07" db="EMBL/GenBank/DDBJ databases">
        <title>30 novel species of actinomycetes from the DSMZ collection.</title>
        <authorList>
            <person name="Nouioui I."/>
        </authorList>
    </citation>
    <scope>NUCLEOTIDE SEQUENCE [LARGE SCALE GENOMIC DNA]</scope>
    <source>
        <strain evidence="6">DSM 44743</strain>
    </source>
</reference>
<dbReference type="Pfam" id="PF05719">
    <property type="entry name" value="GPP34"/>
    <property type="match status" value="1"/>
</dbReference>
<keyword evidence="6" id="KW-1185">Reference proteome</keyword>
<keyword evidence="4" id="KW-0472">Membrane</keyword>
<comment type="subcellular location">
    <subcellularLocation>
        <location evidence="1">Golgi apparatus membrane</location>
        <topology evidence="1">Peripheral membrane protein</topology>
        <orientation evidence="1">Cytoplasmic side</orientation>
    </subcellularLocation>
</comment>
<dbReference type="InterPro" id="IPR008628">
    <property type="entry name" value="GPP34-like"/>
</dbReference>
<evidence type="ECO:0000256" key="3">
    <source>
        <dbReference type="ARBA" id="ARBA00023121"/>
    </source>
</evidence>
<sequence length="212" mass="23447">MDMTLPQRLYLLSYDIDGNRFDPVSTPYRGHLLRAAALTELIIGGLLRDNGGRAERTGRTPDDPFLADVLSGLSPNEPGHWINAVPDREWKAETTVREQLLANGSITVVRGRVLGIFPSRKVTLDHPERVRLLRERTRDAVLAGREAASVPIEDAALAAIAVEGDVWTVFTPAERQRHRAEVKALRERFEAEVPGMLNAILTAVVNRRAGTS</sequence>
<evidence type="ECO:0000256" key="4">
    <source>
        <dbReference type="ARBA" id="ARBA00023136"/>
    </source>
</evidence>
<keyword evidence="2" id="KW-0333">Golgi apparatus</keyword>
<dbReference type="Gene3D" id="1.10.3630.10">
    <property type="entry name" value="yeast vps74-n-term truncation variant domain like"/>
    <property type="match status" value="1"/>
</dbReference>
<keyword evidence="3" id="KW-0446">Lipid-binding</keyword>
<proteinExistence type="predicted"/>
<accession>A0ABU2MD56</accession>
<evidence type="ECO:0000313" key="5">
    <source>
        <dbReference type="EMBL" id="MDT0330608.1"/>
    </source>
</evidence>
<dbReference type="InterPro" id="IPR038261">
    <property type="entry name" value="GPP34-like_sf"/>
</dbReference>
<organism evidence="5 6">
    <name type="scientific">Nocardiopsis lambiniae</name>
    <dbReference type="NCBI Taxonomy" id="3075539"/>
    <lineage>
        <taxon>Bacteria</taxon>
        <taxon>Bacillati</taxon>
        <taxon>Actinomycetota</taxon>
        <taxon>Actinomycetes</taxon>
        <taxon>Streptosporangiales</taxon>
        <taxon>Nocardiopsidaceae</taxon>
        <taxon>Nocardiopsis</taxon>
    </lineage>
</organism>